<accession>A0A841BZM2</accession>
<gene>
    <name evidence="2" type="ORF">F4553_007018</name>
</gene>
<reference evidence="2 3" key="1">
    <citation type="submission" date="2020-08" db="EMBL/GenBank/DDBJ databases">
        <title>Sequencing the genomes of 1000 actinobacteria strains.</title>
        <authorList>
            <person name="Klenk H.-P."/>
        </authorList>
    </citation>
    <scope>NUCLEOTIDE SEQUENCE [LARGE SCALE GENOMIC DNA]</scope>
    <source>
        <strain evidence="2 3">DSM 45362</strain>
    </source>
</reference>
<comment type="caution">
    <text evidence="2">The sequence shown here is derived from an EMBL/GenBank/DDBJ whole genome shotgun (WGS) entry which is preliminary data.</text>
</comment>
<dbReference type="EMBL" id="JACHMN010000003">
    <property type="protein sequence ID" value="MBB5873584.1"/>
    <property type="molecule type" value="Genomic_DNA"/>
</dbReference>
<dbReference type="Proteomes" id="UP000587527">
    <property type="component" value="Unassembled WGS sequence"/>
</dbReference>
<dbReference type="AlphaFoldDB" id="A0A841BZM2"/>
<evidence type="ECO:0000256" key="1">
    <source>
        <dbReference type="SAM" id="MobiDB-lite"/>
    </source>
</evidence>
<feature type="compositionally biased region" description="Pro residues" evidence="1">
    <location>
        <begin position="142"/>
        <end position="163"/>
    </location>
</feature>
<dbReference type="RefSeq" id="WP_184844977.1">
    <property type="nucleotide sequence ID" value="NZ_JACHMN010000003.1"/>
</dbReference>
<name>A0A841BZM2_9ACTN</name>
<protein>
    <submittedName>
        <fullName evidence="2">Uncharacterized protein</fullName>
    </submittedName>
</protein>
<evidence type="ECO:0000313" key="2">
    <source>
        <dbReference type="EMBL" id="MBB5873584.1"/>
    </source>
</evidence>
<keyword evidence="3" id="KW-1185">Reference proteome</keyword>
<sequence>MTDSTTEGYEVSAAEIEGMVRNLCGYALGEPDPLLRYADLTHQQVLFDGIVAALQRARGRAVADLIVAGTPIDTVATTTNLATVARVKKLVSLAGETERVKTALTPPKAVPAKARKKAVAPPDPVIATIAVPVDPATANRPPAAPPAVRPPAAVPPAAPPTAMPPSAAVPPRLATATDKRVLTAAELEALGIGGRGSIPTKRPRASTH</sequence>
<evidence type="ECO:0000313" key="3">
    <source>
        <dbReference type="Proteomes" id="UP000587527"/>
    </source>
</evidence>
<organism evidence="2 3">
    <name type="scientific">Allocatelliglobosispora scoriae</name>
    <dbReference type="NCBI Taxonomy" id="643052"/>
    <lineage>
        <taxon>Bacteria</taxon>
        <taxon>Bacillati</taxon>
        <taxon>Actinomycetota</taxon>
        <taxon>Actinomycetes</taxon>
        <taxon>Micromonosporales</taxon>
        <taxon>Micromonosporaceae</taxon>
        <taxon>Allocatelliglobosispora</taxon>
    </lineage>
</organism>
<feature type="region of interest" description="Disordered" evidence="1">
    <location>
        <begin position="137"/>
        <end position="174"/>
    </location>
</feature>
<proteinExistence type="predicted"/>